<accession>A0ACD1HEC4</accession>
<dbReference type="Proteomes" id="UP000249661">
    <property type="component" value="Unassembled WGS sequence"/>
</dbReference>
<gene>
    <name evidence="1" type="ORF">BO66DRAFT_410262</name>
</gene>
<keyword evidence="2" id="KW-1185">Reference proteome</keyword>
<dbReference type="EMBL" id="KZ824947">
    <property type="protein sequence ID" value="RAH71822.1"/>
    <property type="molecule type" value="Genomic_DNA"/>
</dbReference>
<protein>
    <submittedName>
        <fullName evidence="1">O-SIALOGLYCOPROTEIN endopeptidase</fullName>
    </submittedName>
</protein>
<evidence type="ECO:0000313" key="1">
    <source>
        <dbReference type="EMBL" id="RAH71822.1"/>
    </source>
</evidence>
<evidence type="ECO:0000313" key="2">
    <source>
        <dbReference type="Proteomes" id="UP000249661"/>
    </source>
</evidence>
<sequence>MYARPKLSLSISAAQNASRSSFPLKSPGAVPRTPISPASPGAKRFSTLQVPSFGYNNSCTSKSILKKHSAPGAPSSSDKRIQFKGTPTVHCVTPIENPEEYYGTYTKLSREERRWVRDDTSVAIVEKKEGYAKIHFHEKVTCDSTAYKGIHPVVALESHQENLAKLVNKALTSLPPAPSCDTPLHKLVTLSNGNETRRKPDIVCATRGPGMRTNVLVGLDTGKALSVAWQVPFIGVHHMQAHLVTPHLQYFLDQNPENDPEHARSHHDGGVPQQAQQAKPAFPFISILASGGHTILVKSTSLTNHEILASTLDIAVGSALDKAARLILPDSVIETAQHSVYAKALEQYAFPNGRADHADYQAPATRRDEVQAPEPNEWGWSFTTPFANTRDLAFSFTSIEPTVERLIKRKEEAGEGWADGERVALARAAMRTSFEHIASRLIIALEDKPHETPIQSLVISGGVAANQFFKTVLRAFLDVRGFQDIQIYAPPPYLCTDNAAMIAWAGIEMYEAGWRTDLSVHALRKWSLADDSNAKDEGFWGPGGWIKEEGKE</sequence>
<reference evidence="1" key="1">
    <citation type="submission" date="2018-02" db="EMBL/GenBank/DDBJ databases">
        <title>The genomes of Aspergillus section Nigri reveals drivers in fungal speciation.</title>
        <authorList>
            <consortium name="DOE Joint Genome Institute"/>
            <person name="Vesth T.C."/>
            <person name="Nybo J."/>
            <person name="Theobald S."/>
            <person name="Brandl J."/>
            <person name="Frisvad J.C."/>
            <person name="Nielsen K.F."/>
            <person name="Lyhne E.K."/>
            <person name="Kogle M.E."/>
            <person name="Kuo A."/>
            <person name="Riley R."/>
            <person name="Clum A."/>
            <person name="Nolan M."/>
            <person name="Lipzen A."/>
            <person name="Salamov A."/>
            <person name="Henrissat B."/>
            <person name="Wiebenga A."/>
            <person name="De vries R.P."/>
            <person name="Grigoriev I.V."/>
            <person name="Mortensen U.H."/>
            <person name="Andersen M.R."/>
            <person name="Baker S.E."/>
        </authorList>
    </citation>
    <scope>NUCLEOTIDE SEQUENCE</scope>
    <source>
        <strain evidence="1">CBS 121060</strain>
    </source>
</reference>
<name>A0ACD1HEC4_9EURO</name>
<organism evidence="1 2">
    <name type="scientific">Aspergillus aculeatinus CBS 121060</name>
    <dbReference type="NCBI Taxonomy" id="1448322"/>
    <lineage>
        <taxon>Eukaryota</taxon>
        <taxon>Fungi</taxon>
        <taxon>Dikarya</taxon>
        <taxon>Ascomycota</taxon>
        <taxon>Pezizomycotina</taxon>
        <taxon>Eurotiomycetes</taxon>
        <taxon>Eurotiomycetidae</taxon>
        <taxon>Eurotiales</taxon>
        <taxon>Aspergillaceae</taxon>
        <taxon>Aspergillus</taxon>
        <taxon>Aspergillus subgen. Circumdati</taxon>
    </lineage>
</organism>
<proteinExistence type="predicted"/>